<dbReference type="GO" id="GO:0009117">
    <property type="term" value="P:nucleotide metabolic process"/>
    <property type="evidence" value="ECO:0007669"/>
    <property type="project" value="UniProtKB-KW"/>
</dbReference>
<protein>
    <recommendedName>
        <fullName evidence="9">inosine/xanthosine triphosphatase</fullName>
        <ecNumber evidence="9">3.6.1.73</ecNumber>
    </recommendedName>
</protein>
<evidence type="ECO:0000256" key="9">
    <source>
        <dbReference type="ARBA" id="ARBA00038901"/>
    </source>
</evidence>
<keyword evidence="14" id="KW-1185">Reference proteome</keyword>
<dbReference type="GO" id="GO:0046872">
    <property type="term" value="F:metal ion binding"/>
    <property type="evidence" value="ECO:0007669"/>
    <property type="project" value="UniProtKB-KW"/>
</dbReference>
<keyword evidence="6" id="KW-0460">Magnesium</keyword>
<dbReference type="EC" id="3.6.1.73" evidence="9"/>
<evidence type="ECO:0000256" key="7">
    <source>
        <dbReference type="ARBA" id="ARBA00023080"/>
    </source>
</evidence>
<comment type="cofactor">
    <cofactor evidence="2">
        <name>Mg(2+)</name>
        <dbReference type="ChEBI" id="CHEBI:18420"/>
    </cofactor>
</comment>
<dbReference type="GO" id="GO:0000166">
    <property type="term" value="F:nucleotide binding"/>
    <property type="evidence" value="ECO:0007669"/>
    <property type="project" value="UniProtKB-KW"/>
</dbReference>
<dbReference type="Proteomes" id="UP000027142">
    <property type="component" value="Chromosome"/>
</dbReference>
<reference evidence="13 14" key="1">
    <citation type="journal article" date="2014" name="Gene">
        <title>A comparative genomic analysis of the alkalitolerant soil bacterium Bacillus lehensis G1.</title>
        <authorList>
            <person name="Noor Y.M."/>
            <person name="Samsulrizal N.H."/>
            <person name="Jema'on N.A."/>
            <person name="Low K.O."/>
            <person name="Ramli A.N."/>
            <person name="Alias N.I."/>
            <person name="Damis S.I."/>
            <person name="Fuzi S.F."/>
            <person name="Isa M.N."/>
            <person name="Murad A.M."/>
            <person name="Raih M.F."/>
            <person name="Bakar F.D."/>
            <person name="Najimudin N."/>
            <person name="Mahadi N.M."/>
            <person name="Illias R.M."/>
        </authorList>
    </citation>
    <scope>NUCLEOTIDE SEQUENCE [LARGE SCALE GENOMIC DNA]</scope>
    <source>
        <strain evidence="13 14">G1</strain>
    </source>
</reference>
<evidence type="ECO:0000313" key="14">
    <source>
        <dbReference type="Proteomes" id="UP000027142"/>
    </source>
</evidence>
<evidence type="ECO:0000256" key="5">
    <source>
        <dbReference type="ARBA" id="ARBA00022801"/>
    </source>
</evidence>
<evidence type="ECO:0000256" key="2">
    <source>
        <dbReference type="ARBA" id="ARBA00001946"/>
    </source>
</evidence>
<evidence type="ECO:0000256" key="10">
    <source>
        <dbReference type="ARBA" id="ARBA00048174"/>
    </source>
</evidence>
<dbReference type="GO" id="GO:0103023">
    <property type="term" value="F:ITPase activity"/>
    <property type="evidence" value="ECO:0007669"/>
    <property type="project" value="UniProtKB-EC"/>
</dbReference>
<dbReference type="InterPro" id="IPR029001">
    <property type="entry name" value="ITPase-like_fam"/>
</dbReference>
<keyword evidence="4" id="KW-0547">Nucleotide-binding</keyword>
<evidence type="ECO:0000256" key="4">
    <source>
        <dbReference type="ARBA" id="ARBA00022741"/>
    </source>
</evidence>
<evidence type="ECO:0000259" key="12">
    <source>
        <dbReference type="Pfam" id="PF01931"/>
    </source>
</evidence>
<dbReference type="eggNOG" id="COG1986">
    <property type="taxonomic scope" value="Bacteria"/>
</dbReference>
<feature type="domain" description="Non-canonical purine NTP phosphatase/PRRC1" evidence="12">
    <location>
        <begin position="7"/>
        <end position="153"/>
    </location>
</feature>
<evidence type="ECO:0000256" key="1">
    <source>
        <dbReference type="ARBA" id="ARBA00001936"/>
    </source>
</evidence>
<dbReference type="PANTHER" id="PTHR34699:SF2">
    <property type="entry name" value="NON-CANONICAL PURINE NTP PHOSPHATASE_PRRC1 DOMAIN-CONTAINING PROTEIN"/>
    <property type="match status" value="1"/>
</dbReference>
<dbReference type="EMBL" id="CP003923">
    <property type="protein sequence ID" value="AIC95331.1"/>
    <property type="molecule type" value="Genomic_DNA"/>
</dbReference>
<dbReference type="STRING" id="1246626.BleG1_2766"/>
<gene>
    <name evidence="13" type="ORF">BleG1_2766</name>
</gene>
<comment type="cofactor">
    <cofactor evidence="1">
        <name>Mn(2+)</name>
        <dbReference type="ChEBI" id="CHEBI:29035"/>
    </cofactor>
</comment>
<keyword evidence="8" id="KW-0464">Manganese</keyword>
<accession>A0A060LVP5</accession>
<dbReference type="HOGENOM" id="CLU_087417_0_0_9"/>
<evidence type="ECO:0000256" key="8">
    <source>
        <dbReference type="ARBA" id="ARBA00023211"/>
    </source>
</evidence>
<dbReference type="RefSeq" id="WP_038482029.1">
    <property type="nucleotide sequence ID" value="NZ_CP003923.1"/>
</dbReference>
<dbReference type="InterPro" id="IPR026533">
    <property type="entry name" value="NTPase/PRRC1"/>
</dbReference>
<keyword evidence="7" id="KW-0546">Nucleotide metabolism</keyword>
<comment type="catalytic activity">
    <reaction evidence="10">
        <text>ITP + H2O = IDP + phosphate + H(+)</text>
        <dbReference type="Rhea" id="RHEA:28330"/>
        <dbReference type="ChEBI" id="CHEBI:15377"/>
        <dbReference type="ChEBI" id="CHEBI:15378"/>
        <dbReference type="ChEBI" id="CHEBI:43474"/>
        <dbReference type="ChEBI" id="CHEBI:58280"/>
        <dbReference type="ChEBI" id="CHEBI:61402"/>
        <dbReference type="EC" id="3.6.1.73"/>
    </reaction>
</comment>
<evidence type="ECO:0000256" key="6">
    <source>
        <dbReference type="ARBA" id="ARBA00022842"/>
    </source>
</evidence>
<dbReference type="Pfam" id="PF01931">
    <property type="entry name" value="NTPase_I-T"/>
    <property type="match status" value="1"/>
</dbReference>
<name>A0A060LVP5_9BACI</name>
<dbReference type="PANTHER" id="PTHR34699">
    <property type="match status" value="1"/>
</dbReference>
<dbReference type="InterPro" id="IPR050299">
    <property type="entry name" value="YjjX_NTPase"/>
</dbReference>
<evidence type="ECO:0000256" key="11">
    <source>
        <dbReference type="ARBA" id="ARBA00048781"/>
    </source>
</evidence>
<keyword evidence="3" id="KW-0479">Metal-binding</keyword>
<dbReference type="AlphaFoldDB" id="A0A060LVP5"/>
<sequence>MITLAIGTKNPAKVFAVKETLLKEPIKMETVSAPSGVSDQPFSNNETKLGALNRAQYAREKIDADVGIGLEGGVYLHEGVYYLCNWGVMVTKDGQVYAASGLSLPLPREYTTGLEAGKELSHIIGNDIGKKDGAVGLLTNGRITRKRMFAHIVESCYGMYQFNQ</sequence>
<dbReference type="PATRIC" id="fig|1246626.3.peg.2759"/>
<comment type="catalytic activity">
    <reaction evidence="11">
        <text>XTP + H2O = XDP + phosphate + H(+)</text>
        <dbReference type="Rhea" id="RHEA:28406"/>
        <dbReference type="ChEBI" id="CHEBI:15377"/>
        <dbReference type="ChEBI" id="CHEBI:15378"/>
        <dbReference type="ChEBI" id="CHEBI:43474"/>
        <dbReference type="ChEBI" id="CHEBI:59884"/>
        <dbReference type="ChEBI" id="CHEBI:61314"/>
        <dbReference type="EC" id="3.6.1.73"/>
    </reaction>
</comment>
<evidence type="ECO:0000256" key="3">
    <source>
        <dbReference type="ARBA" id="ARBA00022723"/>
    </source>
</evidence>
<dbReference type="SUPFAM" id="SSF52972">
    <property type="entry name" value="ITPase-like"/>
    <property type="match status" value="1"/>
</dbReference>
<dbReference type="Gene3D" id="3.90.950.10">
    <property type="match status" value="1"/>
</dbReference>
<evidence type="ECO:0000313" key="13">
    <source>
        <dbReference type="EMBL" id="AIC95331.1"/>
    </source>
</evidence>
<keyword evidence="5" id="KW-0378">Hydrolase</keyword>
<organism evidence="13 14">
    <name type="scientific">Shouchella lehensis G1</name>
    <dbReference type="NCBI Taxonomy" id="1246626"/>
    <lineage>
        <taxon>Bacteria</taxon>
        <taxon>Bacillati</taxon>
        <taxon>Bacillota</taxon>
        <taxon>Bacilli</taxon>
        <taxon>Bacillales</taxon>
        <taxon>Bacillaceae</taxon>
        <taxon>Shouchella</taxon>
    </lineage>
</organism>
<dbReference type="KEGG" id="ble:BleG1_2766"/>
<proteinExistence type="predicted"/>